<sequence length="281" mass="32549">MTQVTPLQSYLRPRTSRILPLWKLSYLLQLASPVLLLGLAVYSFMTHTPAPNAKFTGEEFLPVVLIPQPLIHFSLLYFTDFTFKLPRLPENKNADEIASLVETYIDPKRGTAFLSTRRQQIEDFALYLADPNRHAGNLFSRTRNTVLGSFYLALFLFTWSMLYALDICVVGGCNIVWKLLMWTEFCLMTFSVLIYAIETPWYLHMGRLARNIRMECMCVHSEKAILGKESLAEIIERLLELFEDENVDRDERRNVIRASIRDDDRQGWGVFGRGEKRVLLV</sequence>
<dbReference type="InParanoid" id="A0A132B890"/>
<dbReference type="EMBL" id="KQ947437">
    <property type="protein sequence ID" value="KUJ08094.1"/>
    <property type="molecule type" value="Genomic_DNA"/>
</dbReference>
<dbReference type="AlphaFoldDB" id="A0A132B890"/>
<keyword evidence="1" id="KW-0812">Transmembrane</keyword>
<feature type="transmembrane region" description="Helical" evidence="1">
    <location>
        <begin position="150"/>
        <end position="173"/>
    </location>
</feature>
<keyword evidence="1" id="KW-1133">Transmembrane helix</keyword>
<dbReference type="OrthoDB" id="10595582at2759"/>
<keyword evidence="1" id="KW-0472">Membrane</keyword>
<evidence type="ECO:0000313" key="3">
    <source>
        <dbReference type="Proteomes" id="UP000070700"/>
    </source>
</evidence>
<dbReference type="KEGG" id="psco:LY89DRAFT_789329"/>
<dbReference type="GeneID" id="28832965"/>
<organism evidence="2 3">
    <name type="scientific">Mollisia scopiformis</name>
    <name type="common">Conifer needle endophyte fungus</name>
    <name type="synonym">Phialocephala scopiformis</name>
    <dbReference type="NCBI Taxonomy" id="149040"/>
    <lineage>
        <taxon>Eukaryota</taxon>
        <taxon>Fungi</taxon>
        <taxon>Dikarya</taxon>
        <taxon>Ascomycota</taxon>
        <taxon>Pezizomycotina</taxon>
        <taxon>Leotiomycetes</taxon>
        <taxon>Helotiales</taxon>
        <taxon>Mollisiaceae</taxon>
        <taxon>Mollisia</taxon>
    </lineage>
</organism>
<dbReference type="Proteomes" id="UP000070700">
    <property type="component" value="Unassembled WGS sequence"/>
</dbReference>
<dbReference type="RefSeq" id="XP_018062449.1">
    <property type="nucleotide sequence ID" value="XM_018223239.1"/>
</dbReference>
<evidence type="ECO:0000256" key="1">
    <source>
        <dbReference type="SAM" id="Phobius"/>
    </source>
</evidence>
<proteinExistence type="predicted"/>
<feature type="transmembrane region" description="Helical" evidence="1">
    <location>
        <begin position="21"/>
        <end position="45"/>
    </location>
</feature>
<name>A0A132B890_MOLSC</name>
<feature type="transmembrane region" description="Helical" evidence="1">
    <location>
        <begin position="60"/>
        <end position="78"/>
    </location>
</feature>
<protein>
    <submittedName>
        <fullName evidence="2">Uncharacterized protein</fullName>
    </submittedName>
</protein>
<feature type="transmembrane region" description="Helical" evidence="1">
    <location>
        <begin position="179"/>
        <end position="203"/>
    </location>
</feature>
<gene>
    <name evidence="2" type="ORF">LY89DRAFT_789329</name>
</gene>
<reference evidence="2 3" key="1">
    <citation type="submission" date="2015-10" db="EMBL/GenBank/DDBJ databases">
        <title>Full genome of DAOMC 229536 Phialocephala scopiformis, a fungal endophyte of spruce producing the potent anti-insectan compound rugulosin.</title>
        <authorList>
            <consortium name="DOE Joint Genome Institute"/>
            <person name="Walker A.K."/>
            <person name="Frasz S.L."/>
            <person name="Seifert K.A."/>
            <person name="Miller J.D."/>
            <person name="Mondo S.J."/>
            <person name="Labutti K."/>
            <person name="Lipzen A."/>
            <person name="Dockter R."/>
            <person name="Kennedy M."/>
            <person name="Grigoriev I.V."/>
            <person name="Spatafora J.W."/>
        </authorList>
    </citation>
    <scope>NUCLEOTIDE SEQUENCE [LARGE SCALE GENOMIC DNA]</scope>
    <source>
        <strain evidence="2 3">CBS 120377</strain>
    </source>
</reference>
<evidence type="ECO:0000313" key="2">
    <source>
        <dbReference type="EMBL" id="KUJ08094.1"/>
    </source>
</evidence>
<keyword evidence="3" id="KW-1185">Reference proteome</keyword>
<accession>A0A132B890</accession>